<evidence type="ECO:0000313" key="9">
    <source>
        <dbReference type="Proteomes" id="UP000694397"/>
    </source>
</evidence>
<reference evidence="8" key="3">
    <citation type="submission" date="2025-09" db="UniProtKB">
        <authorList>
            <consortium name="Ensembl"/>
        </authorList>
    </citation>
    <scope>IDENTIFICATION</scope>
</reference>
<dbReference type="PROSITE" id="PS50089">
    <property type="entry name" value="ZF_RING_2"/>
    <property type="match status" value="1"/>
</dbReference>
<dbReference type="OrthoDB" id="342730at2759"/>
<keyword evidence="6" id="KW-1133">Transmembrane helix</keyword>
<dbReference type="Pfam" id="PF13445">
    <property type="entry name" value="zf-RING_UBOX"/>
    <property type="match status" value="1"/>
</dbReference>
<evidence type="ECO:0000256" key="4">
    <source>
        <dbReference type="PROSITE-ProRule" id="PRU00175"/>
    </source>
</evidence>
<dbReference type="GO" id="GO:0008270">
    <property type="term" value="F:zinc ion binding"/>
    <property type="evidence" value="ECO:0007669"/>
    <property type="project" value="UniProtKB-KW"/>
</dbReference>
<keyword evidence="3" id="KW-0862">Zinc</keyword>
<evidence type="ECO:0000256" key="1">
    <source>
        <dbReference type="ARBA" id="ARBA00022723"/>
    </source>
</evidence>
<dbReference type="InterPro" id="IPR013083">
    <property type="entry name" value="Znf_RING/FYVE/PHD"/>
</dbReference>
<dbReference type="PANTHER" id="PTHR22791">
    <property type="entry name" value="RING-TYPE DOMAIN-CONTAINING PROTEIN"/>
    <property type="match status" value="1"/>
</dbReference>
<dbReference type="AlphaFoldDB" id="A0A8C9SZX8"/>
<name>A0A8C9SZX8_SCLFO</name>
<evidence type="ECO:0000256" key="2">
    <source>
        <dbReference type="ARBA" id="ARBA00022771"/>
    </source>
</evidence>
<gene>
    <name evidence="8" type="primary">rnf183</name>
</gene>
<evidence type="ECO:0000259" key="7">
    <source>
        <dbReference type="PROSITE" id="PS50089"/>
    </source>
</evidence>
<protein>
    <submittedName>
        <fullName evidence="8">Ring finger protein 183</fullName>
    </submittedName>
</protein>
<dbReference type="PROSITE" id="PS00518">
    <property type="entry name" value="ZF_RING_1"/>
    <property type="match status" value="1"/>
</dbReference>
<feature type="compositionally biased region" description="Basic and acidic residues" evidence="5">
    <location>
        <begin position="52"/>
        <end position="87"/>
    </location>
</feature>
<feature type="compositionally biased region" description="Basic residues" evidence="5">
    <location>
        <begin position="42"/>
        <end position="51"/>
    </location>
</feature>
<keyword evidence="1" id="KW-0479">Metal-binding</keyword>
<keyword evidence="6" id="KW-0472">Membrane</keyword>
<reference evidence="8" key="2">
    <citation type="submission" date="2025-08" db="UniProtKB">
        <authorList>
            <consortium name="Ensembl"/>
        </authorList>
    </citation>
    <scope>IDENTIFICATION</scope>
</reference>
<dbReference type="GeneID" id="108927376"/>
<proteinExistence type="predicted"/>
<feature type="region of interest" description="Disordered" evidence="5">
    <location>
        <begin position="15"/>
        <end position="93"/>
    </location>
</feature>
<organism evidence="8 9">
    <name type="scientific">Scleropages formosus</name>
    <name type="common">Asian bonytongue</name>
    <name type="synonym">Osteoglossum formosum</name>
    <dbReference type="NCBI Taxonomy" id="113540"/>
    <lineage>
        <taxon>Eukaryota</taxon>
        <taxon>Metazoa</taxon>
        <taxon>Chordata</taxon>
        <taxon>Craniata</taxon>
        <taxon>Vertebrata</taxon>
        <taxon>Euteleostomi</taxon>
        <taxon>Actinopterygii</taxon>
        <taxon>Neopterygii</taxon>
        <taxon>Teleostei</taxon>
        <taxon>Osteoglossocephala</taxon>
        <taxon>Osteoglossomorpha</taxon>
        <taxon>Osteoglossiformes</taxon>
        <taxon>Osteoglossidae</taxon>
        <taxon>Scleropages</taxon>
    </lineage>
</organism>
<dbReference type="SUPFAM" id="SSF57850">
    <property type="entry name" value="RING/U-box"/>
    <property type="match status" value="1"/>
</dbReference>
<dbReference type="GO" id="GO:0061630">
    <property type="term" value="F:ubiquitin protein ligase activity"/>
    <property type="evidence" value="ECO:0007669"/>
    <property type="project" value="TreeGrafter"/>
</dbReference>
<dbReference type="Proteomes" id="UP000694397">
    <property type="component" value="Chromosome 18"/>
</dbReference>
<feature type="transmembrane region" description="Helical" evidence="6">
    <location>
        <begin position="267"/>
        <end position="293"/>
    </location>
</feature>
<feature type="compositionally biased region" description="Polar residues" evidence="5">
    <location>
        <begin position="29"/>
        <end position="38"/>
    </location>
</feature>
<evidence type="ECO:0000256" key="3">
    <source>
        <dbReference type="ARBA" id="ARBA00022833"/>
    </source>
</evidence>
<accession>A0A8C9SZX8</accession>
<evidence type="ECO:0000256" key="5">
    <source>
        <dbReference type="SAM" id="MobiDB-lite"/>
    </source>
</evidence>
<dbReference type="InterPro" id="IPR027370">
    <property type="entry name" value="Znf-RING_euk"/>
</dbReference>
<dbReference type="KEGG" id="sfm:108927376"/>
<dbReference type="CTD" id="138065"/>
<reference evidence="8 9" key="1">
    <citation type="submission" date="2019-04" db="EMBL/GenBank/DDBJ databases">
        <authorList>
            <consortium name="Wellcome Sanger Institute Data Sharing"/>
        </authorList>
    </citation>
    <scope>NUCLEOTIDE SEQUENCE [LARGE SCALE GENOMIC DNA]</scope>
</reference>
<dbReference type="InterPro" id="IPR017907">
    <property type="entry name" value="Znf_RING_CS"/>
</dbReference>
<dbReference type="GO" id="GO:0016567">
    <property type="term" value="P:protein ubiquitination"/>
    <property type="evidence" value="ECO:0007669"/>
    <property type="project" value="TreeGrafter"/>
</dbReference>
<dbReference type="GeneTree" id="ENSGT00940000166999"/>
<dbReference type="RefSeq" id="XP_018596154.1">
    <property type="nucleotide sequence ID" value="XM_018740638.2"/>
</dbReference>
<dbReference type="InterPro" id="IPR001841">
    <property type="entry name" value="Znf_RING"/>
</dbReference>
<sequence length="319" mass="35349">MKNLLLDAGKTVFIMSERKDSKRSGGSQGTTAKQQSSLPRIGSKRRSLRRSRSSDAEREGRRAERRRDREEGRERGRSEERRGERGQRSTQAPEEFREETECMVCFCPYDNVFKAPKVLACGHTFCLECLARINVSSPELKFVSCPVCRGLTNLPHGRDLPHLENNKDVFKKMPPEMQRPLSVRFKRSEGKLVLKKAPTKAPGGSTKSSLILPGFKKKEQAGQQVQGGDPQLGTVELGIAPTTTIDVGRPPSRVRGRLRQIVRSNQCYYVVVAAIIIVTVALMLVGILTFVVLPGFGTSYIGTSQGSETTLKPAEGHKP</sequence>
<feature type="domain" description="RING-type" evidence="7">
    <location>
        <begin position="102"/>
        <end position="149"/>
    </location>
</feature>
<dbReference type="Gene3D" id="3.30.40.10">
    <property type="entry name" value="Zinc/RING finger domain, C3HC4 (zinc finger)"/>
    <property type="match status" value="1"/>
</dbReference>
<dbReference type="Ensembl" id="ENSSFOT00015046687.1">
    <property type="protein sequence ID" value="ENSSFOP00015044792.1"/>
    <property type="gene ID" value="ENSSFOG00015028923.1"/>
</dbReference>
<evidence type="ECO:0000256" key="6">
    <source>
        <dbReference type="SAM" id="Phobius"/>
    </source>
</evidence>
<dbReference type="PANTHER" id="PTHR22791:SF9">
    <property type="entry name" value="RING FINGER PROTEIN 183"/>
    <property type="match status" value="1"/>
</dbReference>
<dbReference type="InterPro" id="IPR051435">
    <property type="entry name" value="RING_finger_E3_ubiq-ligases"/>
</dbReference>
<keyword evidence="9" id="KW-1185">Reference proteome</keyword>
<evidence type="ECO:0000313" key="8">
    <source>
        <dbReference type="Ensembl" id="ENSSFOP00015044792.1"/>
    </source>
</evidence>
<dbReference type="SMART" id="SM00184">
    <property type="entry name" value="RING"/>
    <property type="match status" value="1"/>
</dbReference>
<keyword evidence="2 4" id="KW-0863">Zinc-finger</keyword>
<keyword evidence="6" id="KW-0812">Transmembrane</keyword>